<dbReference type="eggNOG" id="KOG0027">
    <property type="taxonomic scope" value="Eukaryota"/>
</dbReference>
<evidence type="ECO:0000313" key="8">
    <source>
        <dbReference type="Proteomes" id="UP000000768"/>
    </source>
</evidence>
<dbReference type="Gramene" id="OQU84270">
    <property type="protein sequence ID" value="OQU84270"/>
    <property type="gene ID" value="SORBI_3004G024000"/>
</dbReference>
<dbReference type="InParanoid" id="A0A1Z5RKJ4"/>
<accession>A0A1Z5RKJ4</accession>
<evidence type="ECO:0000256" key="2">
    <source>
        <dbReference type="ARBA" id="ARBA00022723"/>
    </source>
</evidence>
<dbReference type="Proteomes" id="UP000000768">
    <property type="component" value="Chromosome 4"/>
</dbReference>
<name>A0A1Z5RKJ4_SORBI</name>
<dbReference type="CDD" id="cd00051">
    <property type="entry name" value="EFh"/>
    <property type="match status" value="1"/>
</dbReference>
<proteinExistence type="predicted"/>
<dbReference type="PROSITE" id="PS50222">
    <property type="entry name" value="EF_HAND_2"/>
    <property type="match status" value="4"/>
</dbReference>
<feature type="domain" description="EF-hand" evidence="6">
    <location>
        <begin position="180"/>
        <end position="215"/>
    </location>
</feature>
<dbReference type="PANTHER" id="PTHR46311">
    <property type="entry name" value="CALCIUM-BINDING PROTEIN 8-RELATED"/>
    <property type="match status" value="1"/>
</dbReference>
<reference evidence="8" key="2">
    <citation type="journal article" date="2018" name="Plant J.">
        <title>The Sorghum bicolor reference genome: improved assembly, gene annotations, a transcriptome atlas, and signatures of genome organization.</title>
        <authorList>
            <person name="McCormick R.F."/>
            <person name="Truong S.K."/>
            <person name="Sreedasyam A."/>
            <person name="Jenkins J."/>
            <person name="Shu S."/>
            <person name="Sims D."/>
            <person name="Kennedy M."/>
            <person name="Amirebrahimi M."/>
            <person name="Weers B.D."/>
            <person name="McKinley B."/>
            <person name="Mattison A."/>
            <person name="Morishige D.T."/>
            <person name="Grimwood J."/>
            <person name="Schmutz J."/>
            <person name="Mullet J.E."/>
        </authorList>
    </citation>
    <scope>NUCLEOTIDE SEQUENCE [LARGE SCALE GENOMIC DNA]</scope>
    <source>
        <strain evidence="8">cv. BTx623</strain>
    </source>
</reference>
<feature type="compositionally biased region" description="Low complexity" evidence="5">
    <location>
        <begin position="8"/>
        <end position="18"/>
    </location>
</feature>
<sequence>MGDLNMSDATTAPTADAAAHSKQAPSSAPSSLETTMASIRRGGGSSVAATMSQQASQQQQQPSRLDDDQLAELREIFRSFDRNADGSLTQLELGSLLRSLGLTPSADQLDALITRADTNSNGLVEFSEFVALVAPDLLADRSPYSEDQLRKLFAIFDRDGNGFITAAELAHSMARLGHALTVKELTGMIKEADTDGDGRINFQEFSRAITAAAFDNILY</sequence>
<evidence type="ECO:0000313" key="7">
    <source>
        <dbReference type="EMBL" id="OQU84270.1"/>
    </source>
</evidence>
<dbReference type="FunCoup" id="A0A1Z5RKJ4">
    <property type="interactions" value="115"/>
</dbReference>
<keyword evidence="8" id="KW-1185">Reference proteome</keyword>
<keyword evidence="2" id="KW-0479">Metal-binding</keyword>
<organism evidence="7 8">
    <name type="scientific">Sorghum bicolor</name>
    <name type="common">Sorghum</name>
    <name type="synonym">Sorghum vulgare</name>
    <dbReference type="NCBI Taxonomy" id="4558"/>
    <lineage>
        <taxon>Eukaryota</taxon>
        <taxon>Viridiplantae</taxon>
        <taxon>Streptophyta</taxon>
        <taxon>Embryophyta</taxon>
        <taxon>Tracheophyta</taxon>
        <taxon>Spermatophyta</taxon>
        <taxon>Magnoliopsida</taxon>
        <taxon>Liliopsida</taxon>
        <taxon>Poales</taxon>
        <taxon>Poaceae</taxon>
        <taxon>PACMAD clade</taxon>
        <taxon>Panicoideae</taxon>
        <taxon>Andropogonodae</taxon>
        <taxon>Andropogoneae</taxon>
        <taxon>Sorghinae</taxon>
        <taxon>Sorghum</taxon>
    </lineage>
</organism>
<feature type="region of interest" description="Disordered" evidence="5">
    <location>
        <begin position="1"/>
        <end position="66"/>
    </location>
</feature>
<dbReference type="PROSITE" id="PS00018">
    <property type="entry name" value="EF_HAND_1"/>
    <property type="match status" value="4"/>
</dbReference>
<gene>
    <name evidence="7" type="ORF">SORBI_3004G024000</name>
</gene>
<feature type="domain" description="EF-hand" evidence="6">
    <location>
        <begin position="144"/>
        <end position="179"/>
    </location>
</feature>
<comment type="function">
    <text evidence="1">Potential calcium sensor.</text>
</comment>
<dbReference type="InterPro" id="IPR051111">
    <property type="entry name" value="Ca-binding_regulatory"/>
</dbReference>
<dbReference type="PANTHER" id="PTHR46311:SF5">
    <property type="entry name" value="EF-HAND DOMAIN-CONTAINING PROTEIN"/>
    <property type="match status" value="1"/>
</dbReference>
<dbReference type="InterPro" id="IPR011992">
    <property type="entry name" value="EF-hand-dom_pair"/>
</dbReference>
<evidence type="ECO:0000256" key="3">
    <source>
        <dbReference type="ARBA" id="ARBA00022737"/>
    </source>
</evidence>
<dbReference type="GO" id="GO:0030234">
    <property type="term" value="F:enzyme regulator activity"/>
    <property type="evidence" value="ECO:0000318"/>
    <property type="project" value="GO_Central"/>
</dbReference>
<dbReference type="InterPro" id="IPR018247">
    <property type="entry name" value="EF_Hand_1_Ca_BS"/>
</dbReference>
<dbReference type="FunFam" id="1.10.238.10:FF:000123">
    <property type="entry name" value="probable calcium-binding protein CML18"/>
    <property type="match status" value="1"/>
</dbReference>
<dbReference type="SUPFAM" id="SSF47473">
    <property type="entry name" value="EF-hand"/>
    <property type="match status" value="1"/>
</dbReference>
<feature type="domain" description="EF-hand" evidence="6">
    <location>
        <begin position="104"/>
        <end position="139"/>
    </location>
</feature>
<dbReference type="OMA" id="MSNKQPV"/>
<dbReference type="InterPro" id="IPR002048">
    <property type="entry name" value="EF_hand_dom"/>
</dbReference>
<evidence type="ECO:0000259" key="6">
    <source>
        <dbReference type="PROSITE" id="PS50222"/>
    </source>
</evidence>
<evidence type="ECO:0000256" key="5">
    <source>
        <dbReference type="SAM" id="MobiDB-lite"/>
    </source>
</evidence>
<evidence type="ECO:0000256" key="1">
    <source>
        <dbReference type="ARBA" id="ARBA00003291"/>
    </source>
</evidence>
<feature type="compositionally biased region" description="Polar residues" evidence="5">
    <location>
        <begin position="23"/>
        <end position="37"/>
    </location>
</feature>
<keyword evidence="4" id="KW-0106">Calcium</keyword>
<dbReference type="FunFam" id="1.10.238.10:FF:000235">
    <property type="entry name" value="Probable calcium-binding protein CML15"/>
    <property type="match status" value="1"/>
</dbReference>
<feature type="domain" description="EF-hand" evidence="6">
    <location>
        <begin position="68"/>
        <end position="103"/>
    </location>
</feature>
<dbReference type="SMART" id="SM00054">
    <property type="entry name" value="EFh"/>
    <property type="match status" value="4"/>
</dbReference>
<dbReference type="STRING" id="4558.A0A1Z5RKJ4"/>
<dbReference type="AlphaFoldDB" id="A0A1Z5RKJ4"/>
<feature type="compositionally biased region" description="Low complexity" evidence="5">
    <location>
        <begin position="46"/>
        <end position="63"/>
    </location>
</feature>
<dbReference type="Gene3D" id="1.10.238.10">
    <property type="entry name" value="EF-hand"/>
    <property type="match status" value="2"/>
</dbReference>
<dbReference type="Pfam" id="PF13499">
    <property type="entry name" value="EF-hand_7"/>
    <property type="match status" value="2"/>
</dbReference>
<keyword evidence="3" id="KW-0677">Repeat</keyword>
<evidence type="ECO:0000256" key="4">
    <source>
        <dbReference type="ARBA" id="ARBA00022837"/>
    </source>
</evidence>
<reference evidence="7 8" key="1">
    <citation type="journal article" date="2009" name="Nature">
        <title>The Sorghum bicolor genome and the diversification of grasses.</title>
        <authorList>
            <person name="Paterson A.H."/>
            <person name="Bowers J.E."/>
            <person name="Bruggmann R."/>
            <person name="Dubchak I."/>
            <person name="Grimwood J."/>
            <person name="Gundlach H."/>
            <person name="Haberer G."/>
            <person name="Hellsten U."/>
            <person name="Mitros T."/>
            <person name="Poliakov A."/>
            <person name="Schmutz J."/>
            <person name="Spannagl M."/>
            <person name="Tang H."/>
            <person name="Wang X."/>
            <person name="Wicker T."/>
            <person name="Bharti A.K."/>
            <person name="Chapman J."/>
            <person name="Feltus F.A."/>
            <person name="Gowik U."/>
            <person name="Grigoriev I.V."/>
            <person name="Lyons E."/>
            <person name="Maher C.A."/>
            <person name="Martis M."/>
            <person name="Narechania A."/>
            <person name="Otillar R.P."/>
            <person name="Penning B.W."/>
            <person name="Salamov A.A."/>
            <person name="Wang Y."/>
            <person name="Zhang L."/>
            <person name="Carpita N.C."/>
            <person name="Freeling M."/>
            <person name="Gingle A.R."/>
            <person name="Hash C.T."/>
            <person name="Keller B."/>
            <person name="Klein P."/>
            <person name="Kresovich S."/>
            <person name="McCann M.C."/>
            <person name="Ming R."/>
            <person name="Peterson D.G."/>
            <person name="Mehboob-ur-Rahman"/>
            <person name="Ware D."/>
            <person name="Westhoff P."/>
            <person name="Mayer K.F."/>
            <person name="Messing J."/>
            <person name="Rokhsar D.S."/>
        </authorList>
    </citation>
    <scope>NUCLEOTIDE SEQUENCE [LARGE SCALE GENOMIC DNA]</scope>
    <source>
        <strain evidence="8">cv. BTx623</strain>
    </source>
</reference>
<dbReference type="GO" id="GO:0005737">
    <property type="term" value="C:cytoplasm"/>
    <property type="evidence" value="ECO:0000318"/>
    <property type="project" value="GO_Central"/>
</dbReference>
<dbReference type="GO" id="GO:0005509">
    <property type="term" value="F:calcium ion binding"/>
    <property type="evidence" value="ECO:0000318"/>
    <property type="project" value="GO_Central"/>
</dbReference>
<dbReference type="EMBL" id="CM000763">
    <property type="protein sequence ID" value="OQU84270.1"/>
    <property type="molecule type" value="Genomic_DNA"/>
</dbReference>
<protein>
    <recommendedName>
        <fullName evidence="6">EF-hand domain-containing protein</fullName>
    </recommendedName>
</protein>